<keyword evidence="2" id="KW-1185">Reference proteome</keyword>
<gene>
    <name evidence="1" type="ORF">HID58_064480</name>
</gene>
<protein>
    <submittedName>
        <fullName evidence="1">Uncharacterized protein</fullName>
    </submittedName>
</protein>
<evidence type="ECO:0000313" key="1">
    <source>
        <dbReference type="EMBL" id="KAH0877086.1"/>
    </source>
</evidence>
<organism evidence="1 2">
    <name type="scientific">Brassica napus</name>
    <name type="common">Rape</name>
    <dbReference type="NCBI Taxonomy" id="3708"/>
    <lineage>
        <taxon>Eukaryota</taxon>
        <taxon>Viridiplantae</taxon>
        <taxon>Streptophyta</taxon>
        <taxon>Embryophyta</taxon>
        <taxon>Tracheophyta</taxon>
        <taxon>Spermatophyta</taxon>
        <taxon>Magnoliopsida</taxon>
        <taxon>eudicotyledons</taxon>
        <taxon>Gunneridae</taxon>
        <taxon>Pentapetalae</taxon>
        <taxon>rosids</taxon>
        <taxon>malvids</taxon>
        <taxon>Brassicales</taxon>
        <taxon>Brassicaceae</taxon>
        <taxon>Brassiceae</taxon>
        <taxon>Brassica</taxon>
    </lineage>
</organism>
<dbReference type="EMBL" id="JAGKQM010000015">
    <property type="protein sequence ID" value="KAH0877086.1"/>
    <property type="molecule type" value="Genomic_DNA"/>
</dbReference>
<reference evidence="1 2" key="1">
    <citation type="submission" date="2021-05" db="EMBL/GenBank/DDBJ databases">
        <title>Genome Assembly of Synthetic Allotetraploid Brassica napus Reveals Homoeologous Exchanges between Subgenomes.</title>
        <authorList>
            <person name="Davis J.T."/>
        </authorList>
    </citation>
    <scope>NUCLEOTIDE SEQUENCE [LARGE SCALE GENOMIC DNA]</scope>
    <source>
        <strain evidence="2">cv. Da-Ae</strain>
        <tissue evidence="1">Seedling</tissue>
    </source>
</reference>
<name>A0ABQ7ZAG6_BRANA</name>
<comment type="caution">
    <text evidence="1">The sequence shown here is derived from an EMBL/GenBank/DDBJ whole genome shotgun (WGS) entry which is preliminary data.</text>
</comment>
<evidence type="ECO:0000313" key="2">
    <source>
        <dbReference type="Proteomes" id="UP000824890"/>
    </source>
</evidence>
<dbReference type="Proteomes" id="UP000824890">
    <property type="component" value="Unassembled WGS sequence"/>
</dbReference>
<accession>A0ABQ7ZAG6</accession>
<sequence length="85" mass="10061">TKQKTYNITTNLNLITDMKEMRFWWSFTPITLTISSRNQFHKHIRFPLCNALLGVKETLRRPTVTIVERKSVVWRKTDNGNCYTG</sequence>
<proteinExistence type="predicted"/>
<feature type="non-terminal residue" evidence="1">
    <location>
        <position position="1"/>
    </location>
</feature>